<protein>
    <submittedName>
        <fullName evidence="1">Uncharacterized protein</fullName>
    </submittedName>
</protein>
<evidence type="ECO:0000313" key="3">
    <source>
        <dbReference type="Proteomes" id="UP000501926"/>
    </source>
</evidence>
<proteinExistence type="predicted"/>
<gene>
    <name evidence="2" type="ORF">KsCSTR_15830</name>
    <name evidence="1" type="ORF">kuste3183</name>
</gene>
<reference evidence="1" key="2">
    <citation type="submission" date="2006-01" db="EMBL/GenBank/DDBJ databases">
        <authorList>
            <person name="Genoscope"/>
        </authorList>
    </citation>
    <scope>NUCLEOTIDE SEQUENCE</scope>
</reference>
<evidence type="ECO:0000313" key="2">
    <source>
        <dbReference type="EMBL" id="QII10962.1"/>
    </source>
</evidence>
<sequence>MSLLWRIAKLRSGLYAIAWEKSKGFLSECNRRILPALIFEIREVSLYFSVFKLISF</sequence>
<dbReference type="AlphaFoldDB" id="Q1Q1Q6"/>
<dbReference type="EMBL" id="CT573071">
    <property type="protein sequence ID" value="CAJ73941.1"/>
    <property type="molecule type" value="Genomic_DNA"/>
</dbReference>
<reference evidence="2 3" key="3">
    <citation type="submission" date="2020-02" db="EMBL/GenBank/DDBJ databases">
        <title>Newly sequenced genome of strain CSTR1 showed variability in Candidatus Kuenenia stuttgartiensis genomes.</title>
        <authorList>
            <person name="Ding C."/>
            <person name="Adrian L."/>
        </authorList>
    </citation>
    <scope>NUCLEOTIDE SEQUENCE [LARGE SCALE GENOMIC DNA]</scope>
    <source>
        <strain evidence="2 3">CSTR1</strain>
    </source>
</reference>
<dbReference type="EMBL" id="CP049055">
    <property type="protein sequence ID" value="QII10962.1"/>
    <property type="molecule type" value="Genomic_DNA"/>
</dbReference>
<organism evidence="1">
    <name type="scientific">Kuenenia stuttgartiensis</name>
    <dbReference type="NCBI Taxonomy" id="174633"/>
    <lineage>
        <taxon>Bacteria</taxon>
        <taxon>Pseudomonadati</taxon>
        <taxon>Planctomycetota</taxon>
        <taxon>Candidatus Brocadiia</taxon>
        <taxon>Candidatus Brocadiales</taxon>
        <taxon>Candidatus Brocadiaceae</taxon>
        <taxon>Candidatus Kuenenia</taxon>
    </lineage>
</organism>
<reference evidence="1" key="1">
    <citation type="journal article" date="2006" name="Nature">
        <title>Deciphering the evolution and metabolism of an anammox bacterium from a community genome.</title>
        <authorList>
            <person name="Strous M."/>
            <person name="Pelletier E."/>
            <person name="Mangenot S."/>
            <person name="Rattei T."/>
            <person name="Lehner A."/>
            <person name="Taylor M.W."/>
            <person name="Horn M."/>
            <person name="Daims H."/>
            <person name="Bartol-Mavel D."/>
            <person name="Wincker P."/>
            <person name="Barbe V."/>
            <person name="Fonknechten N."/>
            <person name="Vallenet D."/>
            <person name="Segurens B."/>
            <person name="Schenowitz-Truong C."/>
            <person name="Medigue C."/>
            <person name="Collingro A."/>
            <person name="Snel B."/>
            <person name="Dutilh B.E."/>
            <person name="OpDenCamp H.J.M."/>
            <person name="vanDerDrift C."/>
            <person name="Cirpus I."/>
            <person name="vanDePas-Schoonen K.T."/>
            <person name="Harhangi H.R."/>
            <person name="vanNiftrik L."/>
            <person name="Schmid M."/>
            <person name="Keltjens J."/>
            <person name="vanDeVossenberg J."/>
            <person name="Kartal B."/>
            <person name="Meier H."/>
            <person name="Frishman D."/>
            <person name="Huynen M.A."/>
            <person name="Mewes H."/>
            <person name="Weissenbach J."/>
            <person name="Jetten M.S.M."/>
            <person name="Wagner M."/>
            <person name="LePaslier D."/>
        </authorList>
    </citation>
    <scope>NUCLEOTIDE SEQUENCE</scope>
</reference>
<evidence type="ECO:0000313" key="1">
    <source>
        <dbReference type="EMBL" id="CAJ73941.1"/>
    </source>
</evidence>
<dbReference type="Proteomes" id="UP000501926">
    <property type="component" value="Chromosome"/>
</dbReference>
<name>Q1Q1Q6_KUEST</name>
<accession>Q1Q1Q6</accession>